<sequence>MKRILIRSTALFTFLWLVTACLPSGKNNTSLTENWIAEDESAAMQLSLVSDTLDIVVPAGLTLWYNEPLTGEYEISYHIAMLMEDGKQDRLSDLNCFWAANDPQYPDDIFARSEWRNGVFKNYNTLNLFYVGYGGNENTTTRFRRYYAEFYGVDDARVKPLIAEYTDPAHLLVAGKWYHIVIRVEKKQTTYTVNGEELFRASLKPGEGDGYFGLRLLQNHVLMTGFQIKQM</sequence>
<feature type="chain" id="PRO_5019208361" description="DUF6250 domain-containing protein" evidence="1">
    <location>
        <begin position="21"/>
        <end position="231"/>
    </location>
</feature>
<dbReference type="Proteomes" id="UP000284379">
    <property type="component" value="Unassembled WGS sequence"/>
</dbReference>
<protein>
    <recommendedName>
        <fullName evidence="2">DUF6250 domain-containing protein</fullName>
    </recommendedName>
</protein>
<dbReference type="Gene3D" id="2.60.120.200">
    <property type="match status" value="1"/>
</dbReference>
<evidence type="ECO:0000256" key="1">
    <source>
        <dbReference type="SAM" id="SignalP"/>
    </source>
</evidence>
<organism evidence="3 4">
    <name type="scientific">Bacteroides nordii</name>
    <dbReference type="NCBI Taxonomy" id="291645"/>
    <lineage>
        <taxon>Bacteria</taxon>
        <taxon>Pseudomonadati</taxon>
        <taxon>Bacteroidota</taxon>
        <taxon>Bacteroidia</taxon>
        <taxon>Bacteroidales</taxon>
        <taxon>Bacteroidaceae</taxon>
        <taxon>Bacteroides</taxon>
    </lineage>
</organism>
<evidence type="ECO:0000313" key="3">
    <source>
        <dbReference type="EMBL" id="RHB36368.1"/>
    </source>
</evidence>
<dbReference type="AlphaFoldDB" id="A0A413VS11"/>
<proteinExistence type="predicted"/>
<name>A0A413VS11_9BACE</name>
<evidence type="ECO:0000313" key="4">
    <source>
        <dbReference type="Proteomes" id="UP000284379"/>
    </source>
</evidence>
<reference evidence="3 4" key="1">
    <citation type="submission" date="2018-08" db="EMBL/GenBank/DDBJ databases">
        <title>A genome reference for cultivated species of the human gut microbiota.</title>
        <authorList>
            <person name="Zou Y."/>
            <person name="Xue W."/>
            <person name="Luo G."/>
        </authorList>
    </citation>
    <scope>NUCLEOTIDE SEQUENCE [LARGE SCALE GENOMIC DNA]</scope>
    <source>
        <strain evidence="3 4">AM40-30BH</strain>
    </source>
</reference>
<dbReference type="GeneID" id="69504484"/>
<keyword evidence="1" id="KW-0732">Signal</keyword>
<gene>
    <name evidence="3" type="ORF">DW888_06940</name>
</gene>
<feature type="signal peptide" evidence="1">
    <location>
        <begin position="1"/>
        <end position="20"/>
    </location>
</feature>
<dbReference type="InterPro" id="IPR046217">
    <property type="entry name" value="DUF6250"/>
</dbReference>
<comment type="caution">
    <text evidence="3">The sequence shown here is derived from an EMBL/GenBank/DDBJ whole genome shotgun (WGS) entry which is preliminary data.</text>
</comment>
<accession>A0A413VS11</accession>
<dbReference type="EMBL" id="QSGO01000004">
    <property type="protein sequence ID" value="RHB36368.1"/>
    <property type="molecule type" value="Genomic_DNA"/>
</dbReference>
<evidence type="ECO:0000259" key="2">
    <source>
        <dbReference type="Pfam" id="PF19763"/>
    </source>
</evidence>
<dbReference type="Pfam" id="PF19763">
    <property type="entry name" value="DUF6250"/>
    <property type="match status" value="1"/>
</dbReference>
<dbReference type="RefSeq" id="WP_002558632.1">
    <property type="nucleotide sequence ID" value="NZ_CABJFV010000004.1"/>
</dbReference>
<feature type="domain" description="DUF6250" evidence="2">
    <location>
        <begin position="55"/>
        <end position="226"/>
    </location>
</feature>
<dbReference type="PROSITE" id="PS51257">
    <property type="entry name" value="PROKAR_LIPOPROTEIN"/>
    <property type="match status" value="1"/>
</dbReference>